<comment type="caution">
    <text evidence="1">The sequence shown here is derived from an EMBL/GenBank/DDBJ whole genome shotgun (WGS) entry which is preliminary data.</text>
</comment>
<accession>A0A939JX01</accession>
<name>A0A939JX01_9HYPH</name>
<proteinExistence type="predicted"/>
<organism evidence="1 2">
    <name type="scientific">Jiella flava</name>
    <dbReference type="NCBI Taxonomy" id="2816857"/>
    <lineage>
        <taxon>Bacteria</taxon>
        <taxon>Pseudomonadati</taxon>
        <taxon>Pseudomonadota</taxon>
        <taxon>Alphaproteobacteria</taxon>
        <taxon>Hyphomicrobiales</taxon>
        <taxon>Aurantimonadaceae</taxon>
        <taxon>Jiella</taxon>
    </lineage>
</organism>
<dbReference type="AlphaFoldDB" id="A0A939JX01"/>
<dbReference type="EMBL" id="JAFMPP010000015">
    <property type="protein sequence ID" value="MBO0664069.1"/>
    <property type="molecule type" value="Genomic_DNA"/>
</dbReference>
<protein>
    <submittedName>
        <fullName evidence="1">Uncharacterized protein</fullName>
    </submittedName>
</protein>
<evidence type="ECO:0000313" key="2">
    <source>
        <dbReference type="Proteomes" id="UP000664122"/>
    </source>
</evidence>
<gene>
    <name evidence="1" type="ORF">J1C48_15935</name>
</gene>
<reference evidence="1" key="1">
    <citation type="submission" date="2021-03" db="EMBL/GenBank/DDBJ databases">
        <title>Whole genome sequence of Jiella sp. CQZ9-1.</title>
        <authorList>
            <person name="Tuo L."/>
        </authorList>
    </citation>
    <scope>NUCLEOTIDE SEQUENCE</scope>
    <source>
        <strain evidence="1">CQZ9-1</strain>
    </source>
</reference>
<evidence type="ECO:0000313" key="1">
    <source>
        <dbReference type="EMBL" id="MBO0664069.1"/>
    </source>
</evidence>
<dbReference type="RefSeq" id="WP_207258980.1">
    <property type="nucleotide sequence ID" value="NZ_JAFMPP010000015.1"/>
</dbReference>
<keyword evidence="2" id="KW-1185">Reference proteome</keyword>
<dbReference type="Proteomes" id="UP000664122">
    <property type="component" value="Unassembled WGS sequence"/>
</dbReference>
<sequence length="275" mass="28635">MGLATAMTRALAMVLATGMCCGVGSFDGGEARAGAWTLEAGTGQIIATGLQSVASESFGEGGGSPRLNAFTKTAVDTHIEYGVKDWLTGVVDVKVGKEGDGLTGYARSGVSHVAAGARLRLFEAGGLVGSAQILGRFVTPDAAGRAKGLAWSAPQFEPRLSAGYGFTLAGIPGFVDAEAALRFGTHRGIGRDAVKLDITAGLRPWRRWQILAQTFSTVGVSLGGSSAHYAEHKVQAALVYDINRHWSIETAGFATVAGTNALKERGVISALWFRY</sequence>